<keyword evidence="2" id="KW-0328">Glycosyltransferase</keyword>
<dbReference type="EMBL" id="CP042382">
    <property type="protein sequence ID" value="QEA39559.1"/>
    <property type="molecule type" value="Genomic_DNA"/>
</dbReference>
<dbReference type="OrthoDB" id="9810066at2"/>
<dbReference type="Proteomes" id="UP000321272">
    <property type="component" value="Chromosome"/>
</dbReference>
<accession>A0A5B8SQX7</accession>
<dbReference type="Gene3D" id="3.30.1310.20">
    <property type="entry name" value="PRTase-like"/>
    <property type="match status" value="1"/>
</dbReference>
<sequence>MSELPFSDRREAGQALAKRLKDHANRDSLVLGLPRGGVPVAAEVARALNASLDVMVVRKLGVPGHEEFAMGAIASGDVTVLDEPLIRRLGITEKRLQEVIDKERRELARRERSYRGERPYPQFQGRQVILVDDGIATGSTMRAAIQAVRRLGVESCILAVPVAPPDTLNALAADVDEVICVEAPEDFRAVGRWYLDFGQTSDEEVRQCLAEWFESDDGLGAS</sequence>
<dbReference type="KEGG" id="paur:FGL86_11035"/>
<dbReference type="CDD" id="cd06223">
    <property type="entry name" value="PRTases_typeI"/>
    <property type="match status" value="1"/>
</dbReference>
<dbReference type="RefSeq" id="WP_147184610.1">
    <property type="nucleotide sequence ID" value="NZ_CP042382.1"/>
</dbReference>
<evidence type="ECO:0000259" key="1">
    <source>
        <dbReference type="Pfam" id="PF00156"/>
    </source>
</evidence>
<dbReference type="SUPFAM" id="SSF53271">
    <property type="entry name" value="PRTase-like"/>
    <property type="match status" value="1"/>
</dbReference>
<dbReference type="Gene3D" id="3.40.50.2020">
    <property type="match status" value="1"/>
</dbReference>
<protein>
    <submittedName>
        <fullName evidence="2">Phosphoribosyltransferase</fullName>
    </submittedName>
</protein>
<dbReference type="AlphaFoldDB" id="A0A5B8SQX7"/>
<organism evidence="2 3">
    <name type="scientific">Pistricoccus aurantiacus</name>
    <dbReference type="NCBI Taxonomy" id="1883414"/>
    <lineage>
        <taxon>Bacteria</taxon>
        <taxon>Pseudomonadati</taxon>
        <taxon>Pseudomonadota</taxon>
        <taxon>Gammaproteobacteria</taxon>
        <taxon>Oceanospirillales</taxon>
        <taxon>Halomonadaceae</taxon>
        <taxon>Pistricoccus</taxon>
    </lineage>
</organism>
<feature type="domain" description="Phosphoribosyltransferase" evidence="1">
    <location>
        <begin position="15"/>
        <end position="189"/>
    </location>
</feature>
<dbReference type="InterPro" id="IPR029057">
    <property type="entry name" value="PRTase-like"/>
</dbReference>
<name>A0A5B8SQX7_9GAMM</name>
<evidence type="ECO:0000313" key="3">
    <source>
        <dbReference type="Proteomes" id="UP000321272"/>
    </source>
</evidence>
<evidence type="ECO:0000313" key="2">
    <source>
        <dbReference type="EMBL" id="QEA39559.1"/>
    </source>
</evidence>
<keyword evidence="3" id="KW-1185">Reference proteome</keyword>
<dbReference type="Pfam" id="PF00156">
    <property type="entry name" value="Pribosyltran"/>
    <property type="match status" value="1"/>
</dbReference>
<keyword evidence="2" id="KW-0808">Transferase</keyword>
<dbReference type="InterPro" id="IPR000836">
    <property type="entry name" value="PRTase_dom"/>
</dbReference>
<reference evidence="2 3" key="1">
    <citation type="submission" date="2019-06" db="EMBL/GenBank/DDBJ databases">
        <title>Genome analyses of bacteria isolated from kimchi.</title>
        <authorList>
            <person name="Lee S."/>
            <person name="Ahn S."/>
            <person name="Roh S."/>
        </authorList>
    </citation>
    <scope>NUCLEOTIDE SEQUENCE [LARGE SCALE GENOMIC DNA]</scope>
    <source>
        <strain evidence="2 3">CBA4606</strain>
    </source>
</reference>
<proteinExistence type="predicted"/>
<dbReference type="GO" id="GO:0016757">
    <property type="term" value="F:glycosyltransferase activity"/>
    <property type="evidence" value="ECO:0007669"/>
    <property type="project" value="UniProtKB-KW"/>
</dbReference>
<gene>
    <name evidence="2" type="ORF">FGL86_11035</name>
</gene>